<proteinExistence type="predicted"/>
<name>A0ABS2DAQ7_9SPHN</name>
<feature type="chain" id="PRO_5047486489" description="Lipoprotein" evidence="1">
    <location>
        <begin position="27"/>
        <end position="172"/>
    </location>
</feature>
<evidence type="ECO:0000256" key="1">
    <source>
        <dbReference type="SAM" id="SignalP"/>
    </source>
</evidence>
<dbReference type="EMBL" id="JAFEMC010000005">
    <property type="protein sequence ID" value="MBM6578017.1"/>
    <property type="molecule type" value="Genomic_DNA"/>
</dbReference>
<reference evidence="2 3" key="1">
    <citation type="submission" date="2020-12" db="EMBL/GenBank/DDBJ databases">
        <title>Sphingomonas sp.</title>
        <authorList>
            <person name="Kim M.K."/>
        </authorList>
    </citation>
    <scope>NUCLEOTIDE SEQUENCE [LARGE SCALE GENOMIC DNA]</scope>
    <source>
        <strain evidence="2 3">BT552</strain>
    </source>
</reference>
<protein>
    <recommendedName>
        <fullName evidence="4">Lipoprotein</fullName>
    </recommendedName>
</protein>
<evidence type="ECO:0000313" key="2">
    <source>
        <dbReference type="EMBL" id="MBM6578017.1"/>
    </source>
</evidence>
<gene>
    <name evidence="2" type="ORF">ILT43_16670</name>
</gene>
<dbReference type="Proteomes" id="UP000763641">
    <property type="component" value="Unassembled WGS sequence"/>
</dbReference>
<evidence type="ECO:0008006" key="4">
    <source>
        <dbReference type="Google" id="ProtNLM"/>
    </source>
</evidence>
<keyword evidence="1" id="KW-0732">Signal</keyword>
<evidence type="ECO:0000313" key="3">
    <source>
        <dbReference type="Proteomes" id="UP000763641"/>
    </source>
</evidence>
<keyword evidence="3" id="KW-1185">Reference proteome</keyword>
<accession>A0ABS2DAQ7</accession>
<organism evidence="2 3">
    <name type="scientific">Sphingomonas longa</name>
    <dbReference type="NCBI Taxonomy" id="2778730"/>
    <lineage>
        <taxon>Bacteria</taxon>
        <taxon>Pseudomonadati</taxon>
        <taxon>Pseudomonadota</taxon>
        <taxon>Alphaproteobacteria</taxon>
        <taxon>Sphingomonadales</taxon>
        <taxon>Sphingomonadaceae</taxon>
        <taxon>Sphingomonas</taxon>
    </lineage>
</organism>
<comment type="caution">
    <text evidence="2">The sequence shown here is derived from an EMBL/GenBank/DDBJ whole genome shotgun (WGS) entry which is preliminary data.</text>
</comment>
<dbReference type="PROSITE" id="PS51257">
    <property type="entry name" value="PROKAR_LIPOPROTEIN"/>
    <property type="match status" value="1"/>
</dbReference>
<dbReference type="RefSeq" id="WP_204200114.1">
    <property type="nucleotide sequence ID" value="NZ_JAFEMC010000005.1"/>
</dbReference>
<feature type="signal peptide" evidence="1">
    <location>
        <begin position="1"/>
        <end position="26"/>
    </location>
</feature>
<sequence length="172" mass="18311">MPISSARIVPAAFLFLAACSSGDTFGNDTDATPRVTLRNLTAATSAPARGDDIGTLIPTPSDTQSRYFLLWQRKPLMAGKLVAVIRQERGGRVAYARVGVNCEGRLFHILGVGNRRSFAETAIAYDGPLRSIEGLPLREDLATYVCAAAGTPLAPRPAGVRPAPAPPRPRRS</sequence>